<keyword evidence="2" id="KW-0472">Membrane</keyword>
<accession>A0A1D1XH64</accession>
<dbReference type="InterPro" id="IPR018247">
    <property type="entry name" value="EF_Hand_1_Ca_BS"/>
</dbReference>
<reference evidence="4" key="1">
    <citation type="submission" date="2015-07" db="EMBL/GenBank/DDBJ databases">
        <title>Transcriptome Assembly of Anthurium amnicola.</title>
        <authorList>
            <person name="Suzuki J."/>
        </authorList>
    </citation>
    <scope>NUCLEOTIDE SEQUENCE</scope>
</reference>
<name>A0A1D1XH64_9ARAE</name>
<dbReference type="GO" id="GO:0005509">
    <property type="term" value="F:calcium ion binding"/>
    <property type="evidence" value="ECO:0007669"/>
    <property type="project" value="InterPro"/>
</dbReference>
<dbReference type="PROSITE" id="PS50222">
    <property type="entry name" value="EF_HAND_2"/>
    <property type="match status" value="1"/>
</dbReference>
<evidence type="ECO:0000259" key="3">
    <source>
        <dbReference type="PROSITE" id="PS50222"/>
    </source>
</evidence>
<dbReference type="Gene3D" id="1.10.238.10">
    <property type="entry name" value="EF-hand"/>
    <property type="match status" value="1"/>
</dbReference>
<organism evidence="4">
    <name type="scientific">Anthurium amnicola</name>
    <dbReference type="NCBI Taxonomy" id="1678845"/>
    <lineage>
        <taxon>Eukaryota</taxon>
        <taxon>Viridiplantae</taxon>
        <taxon>Streptophyta</taxon>
        <taxon>Embryophyta</taxon>
        <taxon>Tracheophyta</taxon>
        <taxon>Spermatophyta</taxon>
        <taxon>Magnoliopsida</taxon>
        <taxon>Liliopsida</taxon>
        <taxon>Araceae</taxon>
        <taxon>Pothoideae</taxon>
        <taxon>Potheae</taxon>
        <taxon>Anthurium</taxon>
    </lineage>
</organism>
<keyword evidence="2" id="KW-0812">Transmembrane</keyword>
<dbReference type="EMBL" id="GDJX01026197">
    <property type="protein sequence ID" value="JAT41739.1"/>
    <property type="molecule type" value="Transcribed_RNA"/>
</dbReference>
<dbReference type="PROSITE" id="PS00018">
    <property type="entry name" value="EF_HAND_1"/>
    <property type="match status" value="1"/>
</dbReference>
<protein>
    <submittedName>
        <fullName evidence="4">Mitochondrial Rho GTPase 1</fullName>
    </submittedName>
</protein>
<keyword evidence="1" id="KW-0106">Calcium</keyword>
<proteinExistence type="predicted"/>
<gene>
    <name evidence="4" type="primary">gem-1</name>
    <name evidence="4" type="ORF">g.117689</name>
</gene>
<dbReference type="SUPFAM" id="SSF47473">
    <property type="entry name" value="EF-hand"/>
    <property type="match status" value="1"/>
</dbReference>
<feature type="domain" description="EF-hand" evidence="3">
    <location>
        <begin position="64"/>
        <end position="99"/>
    </location>
</feature>
<evidence type="ECO:0000256" key="1">
    <source>
        <dbReference type="ARBA" id="ARBA00022837"/>
    </source>
</evidence>
<dbReference type="AlphaFoldDB" id="A0A1D1XH64"/>
<evidence type="ECO:0000256" key="2">
    <source>
        <dbReference type="SAM" id="Phobius"/>
    </source>
</evidence>
<feature type="transmembrane region" description="Helical" evidence="2">
    <location>
        <begin position="6"/>
        <end position="33"/>
    </location>
</feature>
<sequence>MYSSFFIHSFIFIKGCSFHCCTYILFFFVLKLFRFQMFLTRLKRAVIYPCNVLFDRYQSSLKESCASALSRVFEYFDRDKDGSLNNVELQRIQVHFIFEE</sequence>
<keyword evidence="2" id="KW-1133">Transmembrane helix</keyword>
<evidence type="ECO:0000313" key="4">
    <source>
        <dbReference type="EMBL" id="JAT41739.1"/>
    </source>
</evidence>
<dbReference type="InterPro" id="IPR002048">
    <property type="entry name" value="EF_hand_dom"/>
</dbReference>
<dbReference type="InterPro" id="IPR011992">
    <property type="entry name" value="EF-hand-dom_pair"/>
</dbReference>